<dbReference type="InterPro" id="IPR052748">
    <property type="entry name" value="ISR_Activator"/>
</dbReference>
<proteinExistence type="predicted"/>
<dbReference type="Gene3D" id="1.25.40.10">
    <property type="entry name" value="Tetratricopeptide repeat domain"/>
    <property type="match status" value="1"/>
</dbReference>
<evidence type="ECO:0008006" key="4">
    <source>
        <dbReference type="Google" id="ProtNLM"/>
    </source>
</evidence>
<dbReference type="EMBL" id="DMAI01000191">
    <property type="protein sequence ID" value="HAE48150.1"/>
    <property type="molecule type" value="Genomic_DNA"/>
</dbReference>
<dbReference type="AlphaFoldDB" id="A0A3B9IK57"/>
<dbReference type="Proteomes" id="UP000257706">
    <property type="component" value="Unassembled WGS sequence"/>
</dbReference>
<feature type="signal peptide" evidence="1">
    <location>
        <begin position="1"/>
        <end position="34"/>
    </location>
</feature>
<sequence>MRLGRVKGRGVQTALRRAVVIGLAAMMPAGAAWAWTPPQGFATAAHAWETGDYATARSLFGRLAEAGEVRAAFYLGVMAEQGQGGDADPAAAATWYGRAADAGDARAAFNLARLLDQGAGPALPADPARAAMLYEQAARAGIVAADTGLALMQLDGRAAGGDAAAARARLLRAARAGDGAADHALALRALAGDPPDMVEAVARCRRAVARGYAPARALLDQLSAAADPGLLQAATAREPVLDTPGN</sequence>
<dbReference type="SUPFAM" id="SSF81901">
    <property type="entry name" value="HCP-like"/>
    <property type="match status" value="1"/>
</dbReference>
<name>A0A3B9IK57_9PROT</name>
<evidence type="ECO:0000313" key="2">
    <source>
        <dbReference type="EMBL" id="HAE48150.1"/>
    </source>
</evidence>
<dbReference type="Pfam" id="PF08238">
    <property type="entry name" value="Sel1"/>
    <property type="match status" value="2"/>
</dbReference>
<protein>
    <recommendedName>
        <fullName evidence="4">Sel1 repeat family protein</fullName>
    </recommendedName>
</protein>
<feature type="chain" id="PRO_5017676303" description="Sel1 repeat family protein" evidence="1">
    <location>
        <begin position="35"/>
        <end position="246"/>
    </location>
</feature>
<dbReference type="PANTHER" id="PTHR45011">
    <property type="entry name" value="DAP3-BINDING CELL DEATH ENHANCER 1"/>
    <property type="match status" value="1"/>
</dbReference>
<comment type="caution">
    <text evidence="2">The sequence shown here is derived from an EMBL/GenBank/DDBJ whole genome shotgun (WGS) entry which is preliminary data.</text>
</comment>
<dbReference type="SMART" id="SM00671">
    <property type="entry name" value="SEL1"/>
    <property type="match status" value="4"/>
</dbReference>
<organism evidence="2 3">
    <name type="scientific">Tistrella mobilis</name>
    <dbReference type="NCBI Taxonomy" id="171437"/>
    <lineage>
        <taxon>Bacteria</taxon>
        <taxon>Pseudomonadati</taxon>
        <taxon>Pseudomonadota</taxon>
        <taxon>Alphaproteobacteria</taxon>
        <taxon>Geminicoccales</taxon>
        <taxon>Geminicoccaceae</taxon>
        <taxon>Tistrella</taxon>
    </lineage>
</organism>
<reference evidence="2 3" key="1">
    <citation type="journal article" date="2018" name="Nat. Biotechnol.">
        <title>A standardized bacterial taxonomy based on genome phylogeny substantially revises the tree of life.</title>
        <authorList>
            <person name="Parks D.H."/>
            <person name="Chuvochina M."/>
            <person name="Waite D.W."/>
            <person name="Rinke C."/>
            <person name="Skarshewski A."/>
            <person name="Chaumeil P.A."/>
            <person name="Hugenholtz P."/>
        </authorList>
    </citation>
    <scope>NUCLEOTIDE SEQUENCE [LARGE SCALE GENOMIC DNA]</scope>
    <source>
        <strain evidence="2">UBA8739</strain>
    </source>
</reference>
<dbReference type="InterPro" id="IPR011990">
    <property type="entry name" value="TPR-like_helical_dom_sf"/>
</dbReference>
<keyword evidence="1" id="KW-0732">Signal</keyword>
<accession>A0A3B9IK57</accession>
<dbReference type="InterPro" id="IPR006597">
    <property type="entry name" value="Sel1-like"/>
</dbReference>
<dbReference type="PANTHER" id="PTHR45011:SF1">
    <property type="entry name" value="DAP3-BINDING CELL DEATH ENHANCER 1"/>
    <property type="match status" value="1"/>
</dbReference>
<gene>
    <name evidence="2" type="ORF">DCK97_12080</name>
</gene>
<evidence type="ECO:0000256" key="1">
    <source>
        <dbReference type="SAM" id="SignalP"/>
    </source>
</evidence>
<evidence type="ECO:0000313" key="3">
    <source>
        <dbReference type="Proteomes" id="UP000257706"/>
    </source>
</evidence>